<evidence type="ECO:0000313" key="1">
    <source>
        <dbReference type="EMBL" id="RXJ72781.1"/>
    </source>
</evidence>
<dbReference type="AlphaFoldDB" id="A0A4Q0YUR5"/>
<dbReference type="EMBL" id="PEIB01000015">
    <property type="protein sequence ID" value="RXJ72781.1"/>
    <property type="molecule type" value="Genomic_DNA"/>
</dbReference>
<accession>A0A4Q0YUR5</accession>
<organism evidence="1 2">
    <name type="scientific">Veronia nyctiphanis</name>
    <dbReference type="NCBI Taxonomy" id="1278244"/>
    <lineage>
        <taxon>Bacteria</taxon>
        <taxon>Pseudomonadati</taxon>
        <taxon>Pseudomonadota</taxon>
        <taxon>Gammaproteobacteria</taxon>
        <taxon>Vibrionales</taxon>
        <taxon>Vibrionaceae</taxon>
        <taxon>Veronia</taxon>
    </lineage>
</organism>
<evidence type="ECO:0000313" key="2">
    <source>
        <dbReference type="Proteomes" id="UP000290287"/>
    </source>
</evidence>
<gene>
    <name evidence="1" type="ORF">CS022_13015</name>
</gene>
<sequence>MFVNIFNYGRLGRGSSDSATATGGTGSVSIRKNDLPVIVNNYSESGQDFWLSEDSTWQSATQINWLTDYLFPP</sequence>
<proteinExistence type="predicted"/>
<reference evidence="1 2" key="1">
    <citation type="submission" date="2017-10" db="EMBL/GenBank/DDBJ databases">
        <title>Nyctiphanis sp. nov., isolated from the stomach of the euphausiid Nyctiphanes simplex (Hansen, 1911) in the Gulf of California.</title>
        <authorList>
            <person name="Gomez-Gil B."/>
            <person name="Aguilar-Mendez M."/>
            <person name="Lopez-Cortes A."/>
            <person name="Gomez-Gutierrez J."/>
            <person name="Roque A."/>
            <person name="Lang E."/>
            <person name="Gonzalez-Castillo A."/>
        </authorList>
    </citation>
    <scope>NUCLEOTIDE SEQUENCE [LARGE SCALE GENOMIC DNA]</scope>
    <source>
        <strain evidence="1 2">CAIM 600</strain>
    </source>
</reference>
<name>A0A4Q0YUR5_9GAMM</name>
<keyword evidence="2" id="KW-1185">Reference proteome</keyword>
<comment type="caution">
    <text evidence="1">The sequence shown here is derived from an EMBL/GenBank/DDBJ whole genome shotgun (WGS) entry which is preliminary data.</text>
</comment>
<dbReference type="Proteomes" id="UP000290287">
    <property type="component" value="Unassembled WGS sequence"/>
</dbReference>
<protein>
    <submittedName>
        <fullName evidence="1">Uncharacterized protein</fullName>
    </submittedName>
</protein>